<proteinExistence type="predicted"/>
<comment type="caution">
    <text evidence="4">The sequence shown here is derived from an EMBL/GenBank/DDBJ whole genome shotgun (WGS) entry which is preliminary data.</text>
</comment>
<dbReference type="PROSITE" id="PS51259">
    <property type="entry name" value="MHD2"/>
    <property type="match status" value="1"/>
</dbReference>
<evidence type="ECO:0000259" key="2">
    <source>
        <dbReference type="PROSITE" id="PS51258"/>
    </source>
</evidence>
<evidence type="ECO:0000313" key="4">
    <source>
        <dbReference type="EMBL" id="KAL0315682.1"/>
    </source>
</evidence>
<dbReference type="AlphaFoldDB" id="A0AAW2LB70"/>
<dbReference type="PANTHER" id="PTHR31280:SF16">
    <property type="entry name" value="GLS PROTEIN (DUF810)"/>
    <property type="match status" value="1"/>
</dbReference>
<feature type="domain" description="MHD1" evidence="2">
    <location>
        <begin position="417"/>
        <end position="560"/>
    </location>
</feature>
<sequence>MDPFGKLGVDLSPSELQETAYEILVGACRSTGSGRRLTYVSNSSSKERSQQPPSLPLPHRSIRTSAASKVKKALGLKPETNKSEENNSGEPGAGGHGNAERKRGGFTVGELMRVQMRVSEQTDSRVRRGLLRVAAGQLGRRIESMVLPLELLHHFRSSDFTSRQEYEAWQRKTFKIFEAGLLVHPYLPHDKSETVAQRLRQILQTASEKPIETGKFSEPMHILSDVVTSLACRSFDGSVSDICHWADGIPLNLHLYRILLEACFDLNDETSLIEEVDEMTFFTAADRMMVEVAKDANSIHDPDYSKILNSTLSLMLDWAEKRLRQYHDIFYRGNIELMESVLSLGASAAKILDISHEYGKKRNELDVACSRVDAYIRSSVRSAFSQASVAVATLHACYAIELQKFVSSISELNPEAIQVLLAAEKLEKELVEMAVADLVESEDGGKAIIQEMSPYEAEAVMNNLVKSWILTRVDRLSEWVDRNLQLEDWNPQVNKGRFAPSAVEVLRIMDETLEAFFLLPIPMHPVLLPELMGGLDKCLLNYIVKTKSGCGSRLTFTPTLPPPTRCTTSSKLGAFKVKDRLFMGPGRKSQVYSRNGDDSFTVPRLCLRINTLYNIRKELEALEQRTMVNLRNCGFPDENVANGKLALSIASCTEGILQISEATAYKIVFHDLGHVFGDYLYIGDISSSRIEPFLQELEQNLEVISLTVHDRVRTRVITDVMKASFEGFLLVLLGGGHSRAFTPHDASIMEEDFKFLADLFWSNGDGLPADLIDKLSHSVTSLFSLLRADTGSLIEQLKRSTPDSNGTSAKLRLPLPSVTGQWRPTDPNTILRVLCNRNDKTASKFLKKTYDLPKRSKHNSSYDAL</sequence>
<accession>A0AAW2LB70</accession>
<organism evidence="4">
    <name type="scientific">Sesamum radiatum</name>
    <name type="common">Black benniseed</name>
    <dbReference type="NCBI Taxonomy" id="300843"/>
    <lineage>
        <taxon>Eukaryota</taxon>
        <taxon>Viridiplantae</taxon>
        <taxon>Streptophyta</taxon>
        <taxon>Embryophyta</taxon>
        <taxon>Tracheophyta</taxon>
        <taxon>Spermatophyta</taxon>
        <taxon>Magnoliopsida</taxon>
        <taxon>eudicotyledons</taxon>
        <taxon>Gunneridae</taxon>
        <taxon>Pentapetalae</taxon>
        <taxon>asterids</taxon>
        <taxon>lamiids</taxon>
        <taxon>Lamiales</taxon>
        <taxon>Pedaliaceae</taxon>
        <taxon>Sesamum</taxon>
    </lineage>
</organism>
<dbReference type="InterPro" id="IPR057984">
    <property type="entry name" value="PATROL1_C"/>
</dbReference>
<dbReference type="Pfam" id="PF25761">
    <property type="entry name" value="TPR_PATROL1"/>
    <property type="match status" value="1"/>
</dbReference>
<evidence type="ECO:0000256" key="1">
    <source>
        <dbReference type="SAM" id="MobiDB-lite"/>
    </source>
</evidence>
<name>A0AAW2LB70_SESRA</name>
<dbReference type="InterPro" id="IPR014772">
    <property type="entry name" value="Munc13_dom-2"/>
</dbReference>
<dbReference type="InterPro" id="IPR014770">
    <property type="entry name" value="Munc13_1"/>
</dbReference>
<reference evidence="4" key="1">
    <citation type="submission" date="2020-06" db="EMBL/GenBank/DDBJ databases">
        <authorList>
            <person name="Li T."/>
            <person name="Hu X."/>
            <person name="Zhang T."/>
            <person name="Song X."/>
            <person name="Zhang H."/>
            <person name="Dai N."/>
            <person name="Sheng W."/>
            <person name="Hou X."/>
            <person name="Wei L."/>
        </authorList>
    </citation>
    <scope>NUCLEOTIDE SEQUENCE</scope>
    <source>
        <strain evidence="4">G02</strain>
        <tissue evidence="4">Leaf</tissue>
    </source>
</reference>
<protein>
    <submittedName>
        <fullName evidence="4">Protein unc-13</fullName>
    </submittedName>
</protein>
<dbReference type="EMBL" id="JACGWJ010000025">
    <property type="protein sequence ID" value="KAL0315682.1"/>
    <property type="molecule type" value="Genomic_DNA"/>
</dbReference>
<feature type="domain" description="MHD2" evidence="3">
    <location>
        <begin position="687"/>
        <end position="797"/>
    </location>
</feature>
<evidence type="ECO:0000259" key="3">
    <source>
        <dbReference type="PROSITE" id="PS51259"/>
    </source>
</evidence>
<feature type="region of interest" description="Disordered" evidence="1">
    <location>
        <begin position="34"/>
        <end position="103"/>
    </location>
</feature>
<gene>
    <name evidence="4" type="ORF">Sradi_5446400</name>
</gene>
<dbReference type="InterPro" id="IPR008528">
    <property type="entry name" value="unc-13_homologue"/>
</dbReference>
<dbReference type="PROSITE" id="PS51258">
    <property type="entry name" value="MHD1"/>
    <property type="match status" value="1"/>
</dbReference>
<dbReference type="PANTHER" id="PTHR31280">
    <property type="entry name" value="PROTEIN UNC-13 HOMOLOG"/>
    <property type="match status" value="1"/>
</dbReference>
<reference evidence="4" key="2">
    <citation type="journal article" date="2024" name="Plant">
        <title>Genomic evolution and insights into agronomic trait innovations of Sesamum species.</title>
        <authorList>
            <person name="Miao H."/>
            <person name="Wang L."/>
            <person name="Qu L."/>
            <person name="Liu H."/>
            <person name="Sun Y."/>
            <person name="Le M."/>
            <person name="Wang Q."/>
            <person name="Wei S."/>
            <person name="Zheng Y."/>
            <person name="Lin W."/>
            <person name="Duan Y."/>
            <person name="Cao H."/>
            <person name="Xiong S."/>
            <person name="Wang X."/>
            <person name="Wei L."/>
            <person name="Li C."/>
            <person name="Ma Q."/>
            <person name="Ju M."/>
            <person name="Zhao R."/>
            <person name="Li G."/>
            <person name="Mu C."/>
            <person name="Tian Q."/>
            <person name="Mei H."/>
            <person name="Zhang T."/>
            <person name="Gao T."/>
            <person name="Zhang H."/>
        </authorList>
    </citation>
    <scope>NUCLEOTIDE SEQUENCE</scope>
    <source>
        <strain evidence="4">G02</strain>
    </source>
</reference>